<dbReference type="GO" id="GO:0051205">
    <property type="term" value="P:protein insertion into membrane"/>
    <property type="evidence" value="ECO:0007669"/>
    <property type="project" value="TreeGrafter"/>
</dbReference>
<dbReference type="OrthoDB" id="9780552at2"/>
<evidence type="ECO:0000313" key="20">
    <source>
        <dbReference type="EMBL" id="SDM02485.1"/>
    </source>
</evidence>
<dbReference type="PANTHER" id="PTHR12428">
    <property type="entry name" value="OXA1"/>
    <property type="match status" value="1"/>
</dbReference>
<evidence type="ECO:0000259" key="19">
    <source>
        <dbReference type="Pfam" id="PF02096"/>
    </source>
</evidence>
<proteinExistence type="inferred from homology"/>
<organism evidence="20 21">
    <name type="scientific">Corynebacterium mycetoides</name>
    <dbReference type="NCBI Taxonomy" id="38302"/>
    <lineage>
        <taxon>Bacteria</taxon>
        <taxon>Bacillati</taxon>
        <taxon>Actinomycetota</taxon>
        <taxon>Actinomycetes</taxon>
        <taxon>Mycobacteriales</taxon>
        <taxon>Corynebacteriaceae</taxon>
        <taxon>Corynebacterium</taxon>
    </lineage>
</organism>
<dbReference type="GO" id="GO:0015031">
    <property type="term" value="P:protein transport"/>
    <property type="evidence" value="ECO:0007669"/>
    <property type="project" value="UniProtKB-KW"/>
</dbReference>
<evidence type="ECO:0000256" key="13">
    <source>
        <dbReference type="ARBA" id="ARBA00031538"/>
    </source>
</evidence>
<evidence type="ECO:0000256" key="6">
    <source>
        <dbReference type="ARBA" id="ARBA00022692"/>
    </source>
</evidence>
<feature type="transmembrane region" description="Helical" evidence="18">
    <location>
        <begin position="188"/>
        <end position="207"/>
    </location>
</feature>
<feature type="transmembrane region" description="Helical" evidence="18">
    <location>
        <begin position="5"/>
        <end position="24"/>
    </location>
</feature>
<evidence type="ECO:0000313" key="21">
    <source>
        <dbReference type="Proteomes" id="UP000199350"/>
    </source>
</evidence>
<dbReference type="PANTHER" id="PTHR12428:SF65">
    <property type="entry name" value="CYTOCHROME C OXIDASE ASSEMBLY PROTEIN COX18, MITOCHONDRIAL"/>
    <property type="match status" value="1"/>
</dbReference>
<keyword evidence="10" id="KW-0143">Chaperone</keyword>
<feature type="transmembrane region" description="Helical" evidence="18">
    <location>
        <begin position="244"/>
        <end position="270"/>
    </location>
</feature>
<dbReference type="AlphaFoldDB" id="A0A1G9PWI7"/>
<evidence type="ECO:0000256" key="10">
    <source>
        <dbReference type="ARBA" id="ARBA00023186"/>
    </source>
</evidence>
<comment type="subunit">
    <text evidence="12">Interacts with the Sec translocase complex via SecD. Specifically interacts with transmembrane segments of nascent integral membrane proteins during membrane integration.</text>
</comment>
<feature type="compositionally biased region" description="Basic residues" evidence="17">
    <location>
        <begin position="313"/>
        <end position="325"/>
    </location>
</feature>
<dbReference type="EMBL" id="LT629700">
    <property type="protein sequence ID" value="SDM02485.1"/>
    <property type="molecule type" value="Genomic_DNA"/>
</dbReference>
<evidence type="ECO:0000256" key="11">
    <source>
        <dbReference type="ARBA" id="ARBA00025034"/>
    </source>
</evidence>
<evidence type="ECO:0000256" key="12">
    <source>
        <dbReference type="ARBA" id="ARBA00026028"/>
    </source>
</evidence>
<gene>
    <name evidence="20" type="ORF">SAMN04488535_1612</name>
</gene>
<evidence type="ECO:0000256" key="5">
    <source>
        <dbReference type="ARBA" id="ARBA00022475"/>
    </source>
</evidence>
<evidence type="ECO:0000256" key="8">
    <source>
        <dbReference type="ARBA" id="ARBA00022989"/>
    </source>
</evidence>
<evidence type="ECO:0000256" key="4">
    <source>
        <dbReference type="ARBA" id="ARBA00022448"/>
    </source>
</evidence>
<dbReference type="InterPro" id="IPR001708">
    <property type="entry name" value="YidC/ALB3/OXA1/COX18"/>
</dbReference>
<dbReference type="Pfam" id="PF02096">
    <property type="entry name" value="60KD_IMP"/>
    <property type="match status" value="1"/>
</dbReference>
<evidence type="ECO:0000256" key="2">
    <source>
        <dbReference type="ARBA" id="ARBA00010527"/>
    </source>
</evidence>
<dbReference type="NCBIfam" id="NF002899">
    <property type="entry name" value="PRK03449.1"/>
    <property type="match status" value="1"/>
</dbReference>
<feature type="compositionally biased region" description="Basic and acidic residues" evidence="17">
    <location>
        <begin position="292"/>
        <end position="302"/>
    </location>
</feature>
<evidence type="ECO:0000256" key="16">
    <source>
        <dbReference type="RuleBase" id="RU003945"/>
    </source>
</evidence>
<dbReference type="GO" id="GO:0005886">
    <property type="term" value="C:plasma membrane"/>
    <property type="evidence" value="ECO:0007669"/>
    <property type="project" value="UniProtKB-SubCell"/>
</dbReference>
<keyword evidence="6 16" id="KW-0812">Transmembrane</keyword>
<accession>A0A1G9PWI7</accession>
<dbReference type="RefSeq" id="WP_092151002.1">
    <property type="nucleotide sequence ID" value="NZ_LT629700.1"/>
</dbReference>
<dbReference type="CDD" id="cd20070">
    <property type="entry name" value="5TM_YidC_Alb3"/>
    <property type="match status" value="1"/>
</dbReference>
<dbReference type="STRING" id="38302.SAMN04488535_1612"/>
<name>A0A1G9PWI7_9CORY</name>
<evidence type="ECO:0000256" key="18">
    <source>
        <dbReference type="SAM" id="Phobius"/>
    </source>
</evidence>
<evidence type="ECO:0000256" key="15">
    <source>
        <dbReference type="ARBA" id="ARBA00033342"/>
    </source>
</evidence>
<comment type="function">
    <text evidence="11">Required for the insertion and/or proper folding and/or complex formation of integral membrane proteins into the membrane. Involved in integration of membrane proteins that insert both dependently and independently of the Sec translocase complex, as well as at least some lipoproteins. Aids folding of multispanning membrane proteins.</text>
</comment>
<comment type="subcellular location">
    <subcellularLocation>
        <location evidence="1">Cell membrane</location>
        <topology evidence="1">Multi-pass membrane protein</topology>
    </subcellularLocation>
    <subcellularLocation>
        <location evidence="16">Membrane</location>
        <topology evidence="16">Multi-pass membrane protein</topology>
    </subcellularLocation>
</comment>
<evidence type="ECO:0000256" key="9">
    <source>
        <dbReference type="ARBA" id="ARBA00023136"/>
    </source>
</evidence>
<evidence type="ECO:0000256" key="7">
    <source>
        <dbReference type="ARBA" id="ARBA00022927"/>
    </source>
</evidence>
<feature type="transmembrane region" description="Helical" evidence="18">
    <location>
        <begin position="98"/>
        <end position="118"/>
    </location>
</feature>
<keyword evidence="8 18" id="KW-1133">Transmembrane helix</keyword>
<evidence type="ECO:0000256" key="3">
    <source>
        <dbReference type="ARBA" id="ARBA00015325"/>
    </source>
</evidence>
<dbReference type="Proteomes" id="UP000199350">
    <property type="component" value="Chromosome I"/>
</dbReference>
<evidence type="ECO:0000256" key="1">
    <source>
        <dbReference type="ARBA" id="ARBA00004651"/>
    </source>
</evidence>
<keyword evidence="5" id="KW-1003">Cell membrane</keyword>
<sequence length="325" mass="37348">MLNFVYWPISAVLWFWHKIFGFILAPDSGIAWILAIVFLTFTIRVLLVKPMVNQMRSMRRMQEMQPKMQEIRAKYKNDQQKMAQETQKLYKEMGTNPLASCIVPLVQMPVFIGLFHVLRSFNRTGTGPGQLGMSVEENRNTANYIFSPEDVRSFLDADFFGVPLSAYMSMPADAFSAFTGLDFTRTDIIMVCLPLVIISAVFTHLNARLSIERQNERIASGKVAAPVGEQAEMMQQQMQIMNKMMLWIFPVMILASGFLWHVGLLFYMLANNVWTFFQTRIVFDKMDKEEAAEAEQKREAKRATAPQVAARKVDKRTKKQRKQGS</sequence>
<comment type="similarity">
    <text evidence="2">Belongs to the OXA1/ALB3/YidC family. Type 1 subfamily.</text>
</comment>
<keyword evidence="7" id="KW-0653">Protein transport</keyword>
<dbReference type="NCBIfam" id="TIGR03592">
    <property type="entry name" value="yidC_oxa1_cterm"/>
    <property type="match status" value="1"/>
</dbReference>
<dbReference type="InterPro" id="IPR047196">
    <property type="entry name" value="YidC_ALB_C"/>
</dbReference>
<reference evidence="21" key="1">
    <citation type="submission" date="2016-10" db="EMBL/GenBank/DDBJ databases">
        <authorList>
            <person name="Varghese N."/>
            <person name="Submissions S."/>
        </authorList>
    </citation>
    <scope>NUCLEOTIDE SEQUENCE [LARGE SCALE GENOMIC DNA]</scope>
    <source>
        <strain evidence="21">DSM 20632</strain>
    </source>
</reference>
<keyword evidence="9 18" id="KW-0472">Membrane</keyword>
<evidence type="ECO:0000256" key="17">
    <source>
        <dbReference type="SAM" id="MobiDB-lite"/>
    </source>
</evidence>
<feature type="transmembrane region" description="Helical" evidence="18">
    <location>
        <begin position="30"/>
        <end position="52"/>
    </location>
</feature>
<feature type="region of interest" description="Disordered" evidence="17">
    <location>
        <begin position="292"/>
        <end position="325"/>
    </location>
</feature>
<dbReference type="InterPro" id="IPR028055">
    <property type="entry name" value="YidC/Oxa/ALB_C"/>
</dbReference>
<protein>
    <recommendedName>
        <fullName evidence="3">Membrane protein insertase YidC</fullName>
    </recommendedName>
    <alternativeName>
        <fullName evidence="15">Foldase YidC</fullName>
    </alternativeName>
    <alternativeName>
        <fullName evidence="14">Membrane integrase YidC</fullName>
    </alternativeName>
    <alternativeName>
        <fullName evidence="13">Membrane protein YidC</fullName>
    </alternativeName>
</protein>
<feature type="domain" description="Membrane insertase YidC/Oxa/ALB C-terminal" evidence="19">
    <location>
        <begin position="32"/>
        <end position="282"/>
    </location>
</feature>
<dbReference type="GO" id="GO:0032977">
    <property type="term" value="F:membrane insertase activity"/>
    <property type="evidence" value="ECO:0007669"/>
    <property type="project" value="InterPro"/>
</dbReference>
<keyword evidence="4" id="KW-0813">Transport</keyword>
<keyword evidence="21" id="KW-1185">Reference proteome</keyword>
<evidence type="ECO:0000256" key="14">
    <source>
        <dbReference type="ARBA" id="ARBA00033245"/>
    </source>
</evidence>